<feature type="compositionally biased region" description="Polar residues" evidence="1">
    <location>
        <begin position="1"/>
        <end position="14"/>
    </location>
</feature>
<accession>A0A9P6TB81</accession>
<protein>
    <submittedName>
        <fullName evidence="2">Uncharacterized protein</fullName>
    </submittedName>
</protein>
<feature type="region of interest" description="Disordered" evidence="1">
    <location>
        <begin position="1"/>
        <end position="24"/>
    </location>
</feature>
<keyword evidence="3" id="KW-1185">Reference proteome</keyword>
<dbReference type="AlphaFoldDB" id="A0A9P6TB81"/>
<sequence>MSNSGDSGGSTESDPSTDSEWSDASPTGFKLLGLVVECAQDLLSTLATKNLNSLQNLQKERLVLFWCPDDVVLARGLLIIV</sequence>
<evidence type="ECO:0000313" key="2">
    <source>
        <dbReference type="EMBL" id="KAG0145375.1"/>
    </source>
</evidence>
<proteinExistence type="predicted"/>
<evidence type="ECO:0000313" key="3">
    <source>
        <dbReference type="Proteomes" id="UP000886653"/>
    </source>
</evidence>
<gene>
    <name evidence="2" type="ORF">CROQUDRAFT_93844</name>
</gene>
<name>A0A9P6TB81_9BASI</name>
<dbReference type="Proteomes" id="UP000886653">
    <property type="component" value="Unassembled WGS sequence"/>
</dbReference>
<organism evidence="2 3">
    <name type="scientific">Cronartium quercuum f. sp. fusiforme G11</name>
    <dbReference type="NCBI Taxonomy" id="708437"/>
    <lineage>
        <taxon>Eukaryota</taxon>
        <taxon>Fungi</taxon>
        <taxon>Dikarya</taxon>
        <taxon>Basidiomycota</taxon>
        <taxon>Pucciniomycotina</taxon>
        <taxon>Pucciniomycetes</taxon>
        <taxon>Pucciniales</taxon>
        <taxon>Coleosporiaceae</taxon>
        <taxon>Cronartium</taxon>
    </lineage>
</organism>
<evidence type="ECO:0000256" key="1">
    <source>
        <dbReference type="SAM" id="MobiDB-lite"/>
    </source>
</evidence>
<comment type="caution">
    <text evidence="2">The sequence shown here is derived from an EMBL/GenBank/DDBJ whole genome shotgun (WGS) entry which is preliminary data.</text>
</comment>
<dbReference type="EMBL" id="MU167277">
    <property type="protein sequence ID" value="KAG0145375.1"/>
    <property type="molecule type" value="Genomic_DNA"/>
</dbReference>
<reference evidence="2" key="1">
    <citation type="submission" date="2013-11" db="EMBL/GenBank/DDBJ databases">
        <title>Genome sequence of the fusiform rust pathogen reveals effectors for host alternation and coevolution with pine.</title>
        <authorList>
            <consortium name="DOE Joint Genome Institute"/>
            <person name="Smith K."/>
            <person name="Pendleton A."/>
            <person name="Kubisiak T."/>
            <person name="Anderson C."/>
            <person name="Salamov A."/>
            <person name="Aerts A."/>
            <person name="Riley R."/>
            <person name="Clum A."/>
            <person name="Lindquist E."/>
            <person name="Ence D."/>
            <person name="Campbell M."/>
            <person name="Kronenberg Z."/>
            <person name="Feau N."/>
            <person name="Dhillon B."/>
            <person name="Hamelin R."/>
            <person name="Burleigh J."/>
            <person name="Smith J."/>
            <person name="Yandell M."/>
            <person name="Nelson C."/>
            <person name="Grigoriev I."/>
            <person name="Davis J."/>
        </authorList>
    </citation>
    <scope>NUCLEOTIDE SEQUENCE</scope>
    <source>
        <strain evidence="2">G11</strain>
    </source>
</reference>